<sequence>MALHISRWILISTFLAATAGAQVFVVGEKTATADISTDFAPTRVSLPTDKLTERGRRDLVRNLEAEQGFAHRALPMGAGITLQANGQLKPGPDQYRQLIYKKGESSAAGDRIVITAVTFKPDSIILDLNGGPYAKHRFLSHVSFNDAPVTAQAPAATGSRVTLSFEGGVPEISAPEVKALLEPVLDFGVKTSEEAYADTLPAPLKDAIAAHDVLVGMNHRMVLAALGSPESKVREHDPNDPDGPRFEEWIYGHVPQTVRFVRFEGDRVSQVKIAAMGKPMEVHDQNELGDYLPPPPTREIALGDAKPGDTQQGTHTAPPTLRKPGDPDPPPNTSGQVQFPTQKQSPTAAPIPATVPPASTPPSQ</sequence>
<organism evidence="3 4">
    <name type="scientific">Granulicella arctica</name>
    <dbReference type="NCBI Taxonomy" id="940613"/>
    <lineage>
        <taxon>Bacteria</taxon>
        <taxon>Pseudomonadati</taxon>
        <taxon>Acidobacteriota</taxon>
        <taxon>Terriglobia</taxon>
        <taxon>Terriglobales</taxon>
        <taxon>Acidobacteriaceae</taxon>
        <taxon>Granulicella</taxon>
    </lineage>
</organism>
<evidence type="ECO:0000256" key="1">
    <source>
        <dbReference type="SAM" id="MobiDB-lite"/>
    </source>
</evidence>
<dbReference type="AlphaFoldDB" id="A0A7Y9TTY4"/>
<feature type="compositionally biased region" description="Pro residues" evidence="1">
    <location>
        <begin position="353"/>
        <end position="364"/>
    </location>
</feature>
<accession>A0A7Y9TTY4</accession>
<proteinExistence type="predicted"/>
<comment type="caution">
    <text evidence="3">The sequence shown here is derived from an EMBL/GenBank/DDBJ whole genome shotgun (WGS) entry which is preliminary data.</text>
</comment>
<feature type="compositionally biased region" description="Polar residues" evidence="1">
    <location>
        <begin position="333"/>
        <end position="344"/>
    </location>
</feature>
<gene>
    <name evidence="3" type="ORF">HDF17_002733</name>
</gene>
<dbReference type="EMBL" id="JACCCW010000002">
    <property type="protein sequence ID" value="NYF80413.1"/>
    <property type="molecule type" value="Genomic_DNA"/>
</dbReference>
<keyword evidence="4" id="KW-1185">Reference proteome</keyword>
<evidence type="ECO:0000313" key="4">
    <source>
        <dbReference type="Proteomes" id="UP000589520"/>
    </source>
</evidence>
<feature type="region of interest" description="Disordered" evidence="1">
    <location>
        <begin position="281"/>
        <end position="364"/>
    </location>
</feature>
<dbReference type="RefSeq" id="WP_179491787.1">
    <property type="nucleotide sequence ID" value="NZ_JACCCW010000002.1"/>
</dbReference>
<keyword evidence="2" id="KW-0732">Signal</keyword>
<dbReference type="Proteomes" id="UP000589520">
    <property type="component" value="Unassembled WGS sequence"/>
</dbReference>
<protein>
    <submittedName>
        <fullName evidence="3">Uncharacterized protein</fullName>
    </submittedName>
</protein>
<feature type="chain" id="PRO_5030696089" evidence="2">
    <location>
        <begin position="22"/>
        <end position="364"/>
    </location>
</feature>
<evidence type="ECO:0000313" key="3">
    <source>
        <dbReference type="EMBL" id="NYF80413.1"/>
    </source>
</evidence>
<evidence type="ECO:0000256" key="2">
    <source>
        <dbReference type="SAM" id="SignalP"/>
    </source>
</evidence>
<name>A0A7Y9TTY4_9BACT</name>
<reference evidence="3 4" key="1">
    <citation type="submission" date="2020-07" db="EMBL/GenBank/DDBJ databases">
        <title>Genomic Encyclopedia of Type Strains, Phase IV (KMG-V): Genome sequencing to study the core and pangenomes of soil and plant-associated prokaryotes.</title>
        <authorList>
            <person name="Whitman W."/>
        </authorList>
    </citation>
    <scope>NUCLEOTIDE SEQUENCE [LARGE SCALE GENOMIC DNA]</scope>
    <source>
        <strain evidence="3 4">X4EP2</strain>
    </source>
</reference>
<feature type="signal peptide" evidence="2">
    <location>
        <begin position="1"/>
        <end position="21"/>
    </location>
</feature>